<feature type="region of interest" description="Disordered" evidence="1">
    <location>
        <begin position="302"/>
        <end position="328"/>
    </location>
</feature>
<feature type="domain" description="TOG" evidence="2">
    <location>
        <begin position="17"/>
        <end position="263"/>
    </location>
</feature>
<accession>A0A0G4ECU5</accession>
<dbReference type="OrthoDB" id="289498at2759"/>
<dbReference type="GO" id="GO:0000226">
    <property type="term" value="P:microtubule cytoskeleton organization"/>
    <property type="evidence" value="ECO:0007669"/>
    <property type="project" value="TreeGrafter"/>
</dbReference>
<dbReference type="Proteomes" id="UP000041254">
    <property type="component" value="Unassembled WGS sequence"/>
</dbReference>
<dbReference type="InterPro" id="IPR034085">
    <property type="entry name" value="TOG"/>
</dbReference>
<sequence>MCEPERCPEEEDAFECRYLSWEELEWEGGESPRAVLQEALNGLRSDDWKQHFTSLQRIQALAKFHPSLLADDIEDIASAVIKQAESLRSGVSRNAILTTEHLGKGLPAEMAKVAVTLVPPLAQKSVSNKRFLADGAKDALSALTTEEAAGESVVMALGSVASDALDRKDSGVATQAAHFLEKALTSVRYSASDVTVRAILPTAARLLDASRPAAKQTAQRIVSGLYDASKAGALGGLLESVTDGRLKRNLQTCIDAIAKKKRDDGKAGGSTQGRGGIREFIRAQQKAKTVSDPAVIVVAGKDRAQNGMAAQSTDVSGNPSGNPSPRCD</sequence>
<keyword evidence="4" id="KW-1185">Reference proteome</keyword>
<dbReference type="InterPro" id="IPR011989">
    <property type="entry name" value="ARM-like"/>
</dbReference>
<dbReference type="GO" id="GO:0008017">
    <property type="term" value="F:microtubule binding"/>
    <property type="evidence" value="ECO:0007669"/>
    <property type="project" value="TreeGrafter"/>
</dbReference>
<organism evidence="3 4">
    <name type="scientific">Vitrella brassicaformis (strain CCMP3155)</name>
    <dbReference type="NCBI Taxonomy" id="1169540"/>
    <lineage>
        <taxon>Eukaryota</taxon>
        <taxon>Sar</taxon>
        <taxon>Alveolata</taxon>
        <taxon>Colpodellida</taxon>
        <taxon>Vitrellaceae</taxon>
        <taxon>Vitrella</taxon>
    </lineage>
</organism>
<evidence type="ECO:0000256" key="1">
    <source>
        <dbReference type="SAM" id="MobiDB-lite"/>
    </source>
</evidence>
<evidence type="ECO:0000313" key="4">
    <source>
        <dbReference type="Proteomes" id="UP000041254"/>
    </source>
</evidence>
<proteinExistence type="predicted"/>
<dbReference type="InParanoid" id="A0A0G4ECU5"/>
<dbReference type="SUPFAM" id="SSF48371">
    <property type="entry name" value="ARM repeat"/>
    <property type="match status" value="1"/>
</dbReference>
<dbReference type="EMBL" id="CDMY01000144">
    <property type="protein sequence ID" value="CEL93146.1"/>
    <property type="molecule type" value="Genomic_DNA"/>
</dbReference>
<dbReference type="VEuPathDB" id="CryptoDB:Vbra_4726"/>
<dbReference type="PANTHER" id="PTHR21567">
    <property type="entry name" value="CLASP"/>
    <property type="match status" value="1"/>
</dbReference>
<evidence type="ECO:0000259" key="2">
    <source>
        <dbReference type="SMART" id="SM01349"/>
    </source>
</evidence>
<reference evidence="3 4" key="1">
    <citation type="submission" date="2014-11" db="EMBL/GenBank/DDBJ databases">
        <authorList>
            <person name="Zhu J."/>
            <person name="Qi W."/>
            <person name="Song R."/>
        </authorList>
    </citation>
    <scope>NUCLEOTIDE SEQUENCE [LARGE SCALE GENOMIC DNA]</scope>
</reference>
<protein>
    <recommendedName>
        <fullName evidence="2">TOG domain-containing protein</fullName>
    </recommendedName>
</protein>
<dbReference type="Gene3D" id="1.25.10.10">
    <property type="entry name" value="Leucine-rich Repeat Variant"/>
    <property type="match status" value="1"/>
</dbReference>
<name>A0A0G4ECU5_VITBC</name>
<evidence type="ECO:0000313" key="3">
    <source>
        <dbReference type="EMBL" id="CEL93146.1"/>
    </source>
</evidence>
<gene>
    <name evidence="3" type="ORF">Vbra_4726</name>
</gene>
<dbReference type="InterPro" id="IPR016024">
    <property type="entry name" value="ARM-type_fold"/>
</dbReference>
<dbReference type="PANTHER" id="PTHR21567:SF87">
    <property type="entry name" value="CRESCERIN-LIKE PROTEIN CHE-12"/>
    <property type="match status" value="1"/>
</dbReference>
<feature type="compositionally biased region" description="Polar residues" evidence="1">
    <location>
        <begin position="308"/>
        <end position="328"/>
    </location>
</feature>
<dbReference type="GO" id="GO:0005881">
    <property type="term" value="C:cytoplasmic microtubule"/>
    <property type="evidence" value="ECO:0007669"/>
    <property type="project" value="TreeGrafter"/>
</dbReference>
<dbReference type="AlphaFoldDB" id="A0A0G4ECU5"/>
<dbReference type="SMART" id="SM01349">
    <property type="entry name" value="TOG"/>
    <property type="match status" value="1"/>
</dbReference>